<dbReference type="SUPFAM" id="SSF55729">
    <property type="entry name" value="Acyl-CoA N-acyltransferases (Nat)"/>
    <property type="match status" value="1"/>
</dbReference>
<keyword evidence="2" id="KW-0808">Transferase</keyword>
<evidence type="ECO:0000256" key="3">
    <source>
        <dbReference type="ARBA" id="ARBA00022960"/>
    </source>
</evidence>
<dbReference type="InterPro" id="IPR016181">
    <property type="entry name" value="Acyl_CoA_acyltransferase"/>
</dbReference>
<gene>
    <name evidence="7" type="ORF">A2Y99_03500</name>
</gene>
<accession>A0A1F5YJ90</accession>
<evidence type="ECO:0000256" key="4">
    <source>
        <dbReference type="ARBA" id="ARBA00022984"/>
    </source>
</evidence>
<sequence length="290" mass="33826">MHHDIRQSEYFARFMNDLGWQTDKYHENYIYLKKFPLFGYFAKIPRANPPLFLSGIKSYMKKRKIFLLKIAPHIRLSDQAANKTKEEFHTNGFKADMNPFNPTTTILIDLERTEPEIFSGFTQAKRRAVRKAIKNNIIIKECKDIDLFIGIRKKQYAPFPFLIDSETVKIWKNFYPQNASLLLAFSSTSNRALAGILLLFHKLTSYYWFASATVEGKKLFAPTLLVNEALKTAKKRGCKIFDFEGVYDHRFPKAASSWKGFTKFKEGFGGKTVEYMENFTSKILINNHFY</sequence>
<dbReference type="Proteomes" id="UP000178230">
    <property type="component" value="Unassembled WGS sequence"/>
</dbReference>
<dbReference type="EMBL" id="MFIY01000018">
    <property type="protein sequence ID" value="OGG00241.1"/>
    <property type="molecule type" value="Genomic_DNA"/>
</dbReference>
<dbReference type="Pfam" id="PF02388">
    <property type="entry name" value="FemAB"/>
    <property type="match status" value="1"/>
</dbReference>
<evidence type="ECO:0000313" key="8">
    <source>
        <dbReference type="Proteomes" id="UP000178230"/>
    </source>
</evidence>
<keyword evidence="3" id="KW-0133">Cell shape</keyword>
<dbReference type="GO" id="GO:0016755">
    <property type="term" value="F:aminoacyltransferase activity"/>
    <property type="evidence" value="ECO:0007669"/>
    <property type="project" value="InterPro"/>
</dbReference>
<comment type="caution">
    <text evidence="7">The sequence shown here is derived from an EMBL/GenBank/DDBJ whole genome shotgun (WGS) entry which is preliminary data.</text>
</comment>
<dbReference type="AlphaFoldDB" id="A0A1F5YJ90"/>
<dbReference type="InterPro" id="IPR003447">
    <property type="entry name" value="FEMABX"/>
</dbReference>
<dbReference type="GO" id="GO:0009252">
    <property type="term" value="P:peptidoglycan biosynthetic process"/>
    <property type="evidence" value="ECO:0007669"/>
    <property type="project" value="UniProtKB-KW"/>
</dbReference>
<dbReference type="Gene3D" id="3.40.630.30">
    <property type="match status" value="1"/>
</dbReference>
<dbReference type="GO" id="GO:0071555">
    <property type="term" value="P:cell wall organization"/>
    <property type="evidence" value="ECO:0007669"/>
    <property type="project" value="UniProtKB-KW"/>
</dbReference>
<evidence type="ECO:0000256" key="2">
    <source>
        <dbReference type="ARBA" id="ARBA00022679"/>
    </source>
</evidence>
<dbReference type="PROSITE" id="PS51191">
    <property type="entry name" value="FEMABX"/>
    <property type="match status" value="1"/>
</dbReference>
<evidence type="ECO:0000256" key="1">
    <source>
        <dbReference type="ARBA" id="ARBA00009943"/>
    </source>
</evidence>
<keyword evidence="6" id="KW-0961">Cell wall biogenesis/degradation</keyword>
<evidence type="ECO:0000256" key="5">
    <source>
        <dbReference type="ARBA" id="ARBA00023315"/>
    </source>
</evidence>
<keyword evidence="5" id="KW-0012">Acyltransferase</keyword>
<evidence type="ECO:0008006" key="9">
    <source>
        <dbReference type="Google" id="ProtNLM"/>
    </source>
</evidence>
<evidence type="ECO:0000313" key="7">
    <source>
        <dbReference type="EMBL" id="OGG00241.1"/>
    </source>
</evidence>
<reference evidence="7 8" key="1">
    <citation type="journal article" date="2016" name="Nat. Commun.">
        <title>Thousands of microbial genomes shed light on interconnected biogeochemical processes in an aquifer system.</title>
        <authorList>
            <person name="Anantharaman K."/>
            <person name="Brown C.T."/>
            <person name="Hug L.A."/>
            <person name="Sharon I."/>
            <person name="Castelle C.J."/>
            <person name="Probst A.J."/>
            <person name="Thomas B.C."/>
            <person name="Singh A."/>
            <person name="Wilkins M.J."/>
            <person name="Karaoz U."/>
            <person name="Brodie E.L."/>
            <person name="Williams K.H."/>
            <person name="Hubbard S.S."/>
            <person name="Banfield J.F."/>
        </authorList>
    </citation>
    <scope>NUCLEOTIDE SEQUENCE [LARGE SCALE GENOMIC DNA]</scope>
</reference>
<dbReference type="GO" id="GO:0008360">
    <property type="term" value="P:regulation of cell shape"/>
    <property type="evidence" value="ECO:0007669"/>
    <property type="project" value="UniProtKB-KW"/>
</dbReference>
<dbReference type="PANTHER" id="PTHR36174:SF1">
    <property type="entry name" value="LIPID II:GLYCINE GLYCYLTRANSFERASE"/>
    <property type="match status" value="1"/>
</dbReference>
<proteinExistence type="inferred from homology"/>
<comment type="similarity">
    <text evidence="1">Belongs to the FemABX family.</text>
</comment>
<dbReference type="InterPro" id="IPR050644">
    <property type="entry name" value="PG_Glycine_Bridge_Synth"/>
</dbReference>
<name>A0A1F5YJ90_9BACT</name>
<organism evidence="7 8">
    <name type="scientific">Candidatus Gottesmanbacteria bacterium RBG_13_37_7</name>
    <dbReference type="NCBI Taxonomy" id="1798369"/>
    <lineage>
        <taxon>Bacteria</taxon>
        <taxon>Candidatus Gottesmaniibacteriota</taxon>
    </lineage>
</organism>
<protein>
    <recommendedName>
        <fullName evidence="9">BioF2-like acetyltransferase domain-containing protein</fullName>
    </recommendedName>
</protein>
<evidence type="ECO:0000256" key="6">
    <source>
        <dbReference type="ARBA" id="ARBA00023316"/>
    </source>
</evidence>
<keyword evidence="4" id="KW-0573">Peptidoglycan synthesis</keyword>
<dbReference type="PANTHER" id="PTHR36174">
    <property type="entry name" value="LIPID II:GLYCINE GLYCYLTRANSFERASE"/>
    <property type="match status" value="1"/>
</dbReference>